<protein>
    <submittedName>
        <fullName evidence="8">TolC family protein</fullName>
    </submittedName>
</protein>
<dbReference type="Proteomes" id="UP001320702">
    <property type="component" value="Unassembled WGS sequence"/>
</dbReference>
<gene>
    <name evidence="8" type="ORF">MU516_18095</name>
</gene>
<keyword evidence="3" id="KW-0813">Transport</keyword>
<dbReference type="InterPro" id="IPR003423">
    <property type="entry name" value="OMP_efflux"/>
</dbReference>
<reference evidence="8 9" key="1">
    <citation type="submission" date="2022-04" db="EMBL/GenBank/DDBJ databases">
        <title>Paracoccus sp. YLB-12 draft genome sequence.</title>
        <authorList>
            <person name="Yu L."/>
        </authorList>
    </citation>
    <scope>NUCLEOTIDE SEQUENCE [LARGE SCALE GENOMIC DNA]</scope>
    <source>
        <strain evidence="8 9">YLB-12</strain>
    </source>
</reference>
<dbReference type="EMBL" id="JANAVZ010000018">
    <property type="protein sequence ID" value="MCT4334758.1"/>
    <property type="molecule type" value="Genomic_DNA"/>
</dbReference>
<sequence length="395" mass="42370">MHAQTHLAEAVLVASERDPGITAMRQQVARRGVDIEAARDERYPQFSLSADTSSVDANGAGITLTVSQVLYDWGRVEGMIASASQQRVKAVSDLKMAIEELTLDVSNYYIDVEVLDLKIARTQDYLDFAQRISANASERAEAGLGDRGEVARAGLEVGRTQDRLQQLRSDRGLALAQLQFLMGRAPGGVSAPPDLGFTSLYGSGNAISSAVRMSPDFVGARAEAVAAEAGIGVAKAKRLPTIRLQAEARGGLNGGRSRTAVGLSAGVDLNSGAFQGRQIQAARLDAAAARSNMDAIGRNLANAARTAMERIRVLRASETSQRNQLVQADAVLATYEEQFIAGQRELIDLLTTARDLYDAQMDAIDTYDDRRRAEYQAARDLGVLGTLILSRSRSG</sequence>
<evidence type="ECO:0000256" key="5">
    <source>
        <dbReference type="ARBA" id="ARBA00022692"/>
    </source>
</evidence>
<dbReference type="Gene3D" id="1.20.1600.10">
    <property type="entry name" value="Outer membrane efflux proteins (OEP)"/>
    <property type="match status" value="1"/>
</dbReference>
<evidence type="ECO:0000256" key="3">
    <source>
        <dbReference type="ARBA" id="ARBA00022448"/>
    </source>
</evidence>
<dbReference type="Pfam" id="PF02321">
    <property type="entry name" value="OEP"/>
    <property type="match status" value="2"/>
</dbReference>
<evidence type="ECO:0000313" key="8">
    <source>
        <dbReference type="EMBL" id="MCT4334758.1"/>
    </source>
</evidence>
<name>A0ABT2KDY2_9RHOB</name>
<dbReference type="SUPFAM" id="SSF56954">
    <property type="entry name" value="Outer membrane efflux proteins (OEP)"/>
    <property type="match status" value="1"/>
</dbReference>
<organism evidence="8 9">
    <name type="scientific">Paracoccus maritimus</name>
    <dbReference type="NCBI Taxonomy" id="2933292"/>
    <lineage>
        <taxon>Bacteria</taxon>
        <taxon>Pseudomonadati</taxon>
        <taxon>Pseudomonadota</taxon>
        <taxon>Alphaproteobacteria</taxon>
        <taxon>Rhodobacterales</taxon>
        <taxon>Paracoccaceae</taxon>
        <taxon>Paracoccus</taxon>
    </lineage>
</organism>
<evidence type="ECO:0000256" key="6">
    <source>
        <dbReference type="ARBA" id="ARBA00023136"/>
    </source>
</evidence>
<dbReference type="PANTHER" id="PTHR30026:SF22">
    <property type="entry name" value="OUTER MEMBRANE EFFLUX PROTEIN"/>
    <property type="match status" value="1"/>
</dbReference>
<dbReference type="RefSeq" id="WP_260278637.1">
    <property type="nucleotide sequence ID" value="NZ_JANAVZ010000018.1"/>
</dbReference>
<keyword evidence="4" id="KW-1134">Transmembrane beta strand</keyword>
<proteinExistence type="inferred from homology"/>
<accession>A0ABT2KDY2</accession>
<dbReference type="PANTHER" id="PTHR30026">
    <property type="entry name" value="OUTER MEMBRANE PROTEIN TOLC"/>
    <property type="match status" value="1"/>
</dbReference>
<evidence type="ECO:0000313" key="9">
    <source>
        <dbReference type="Proteomes" id="UP001320702"/>
    </source>
</evidence>
<evidence type="ECO:0000256" key="7">
    <source>
        <dbReference type="ARBA" id="ARBA00023237"/>
    </source>
</evidence>
<comment type="similarity">
    <text evidence="2">Belongs to the outer membrane factor (OMF) (TC 1.B.17) family.</text>
</comment>
<comment type="caution">
    <text evidence="8">The sequence shown here is derived from an EMBL/GenBank/DDBJ whole genome shotgun (WGS) entry which is preliminary data.</text>
</comment>
<keyword evidence="6" id="KW-0472">Membrane</keyword>
<evidence type="ECO:0000256" key="2">
    <source>
        <dbReference type="ARBA" id="ARBA00007613"/>
    </source>
</evidence>
<keyword evidence="7" id="KW-0998">Cell outer membrane</keyword>
<dbReference type="InterPro" id="IPR051906">
    <property type="entry name" value="TolC-like"/>
</dbReference>
<keyword evidence="9" id="KW-1185">Reference proteome</keyword>
<comment type="subcellular location">
    <subcellularLocation>
        <location evidence="1">Cell outer membrane</location>
    </subcellularLocation>
</comment>
<evidence type="ECO:0000256" key="1">
    <source>
        <dbReference type="ARBA" id="ARBA00004442"/>
    </source>
</evidence>
<keyword evidence="5" id="KW-0812">Transmembrane</keyword>
<evidence type="ECO:0000256" key="4">
    <source>
        <dbReference type="ARBA" id="ARBA00022452"/>
    </source>
</evidence>